<dbReference type="KEGG" id="vg:77936607"/>
<gene>
    <name evidence="1" type="primary">247</name>
    <name evidence="1" type="ORF">SEA_QUI_247</name>
</gene>
<reference evidence="1 2" key="1">
    <citation type="submission" date="2019-07" db="EMBL/GenBank/DDBJ databases">
        <authorList>
            <person name="Abdullah A."/>
            <person name="Lima G.C."/>
            <person name="Cuneo C.K."/>
            <person name="Ennest D.C."/>
            <person name="Fritz K.J."/>
            <person name="Johnson B.T."/>
            <person name="Larson S.M."/>
            <person name="Lemunyete M.N."/>
            <person name="Murray M.B."/>
            <person name="Osmond D.E."/>
            <person name="Patras K.A."/>
            <person name="Ransibrahmanakul S."/>
            <person name="Simpson K.A."/>
            <person name="Thull B.S."/>
            <person name="Wetzel S."/>
            <person name="Bonilla J.A."/>
            <person name="Klyczek K."/>
            <person name="Garlena R.A."/>
            <person name="Russell D.A."/>
            <person name="Pope W.H."/>
            <person name="Jacobs-Sera D."/>
            <person name="Hatfull G.F."/>
        </authorList>
    </citation>
    <scope>NUCLEOTIDE SEQUENCE [LARGE SCALE GENOMIC DNA]</scope>
</reference>
<name>A0A5B8WKW2_9CAUD</name>
<protein>
    <submittedName>
        <fullName evidence="1">Uncharacterized protein</fullName>
    </submittedName>
</protein>
<sequence length="90" mass="10513">MAKHMLSTVDNPYNPFTHWDEWWAFDTDPARGYHTSGLLARIARNSDEMSESDQEWANESAIDEILHEDFRGMYIRVSPESKIIPTKLEL</sequence>
<dbReference type="RefSeq" id="YP_010660613.1">
    <property type="nucleotide sequence ID" value="NC_070877.1"/>
</dbReference>
<accession>A0A5B8WKW2</accession>
<proteinExistence type="predicted"/>
<evidence type="ECO:0000313" key="2">
    <source>
        <dbReference type="Proteomes" id="UP000321915"/>
    </source>
</evidence>
<dbReference type="Proteomes" id="UP000321915">
    <property type="component" value="Segment"/>
</dbReference>
<evidence type="ECO:0000313" key="1">
    <source>
        <dbReference type="EMBL" id="QED11735.1"/>
    </source>
</evidence>
<keyword evidence="2" id="KW-1185">Reference proteome</keyword>
<dbReference type="GeneID" id="77936607"/>
<dbReference type="EMBL" id="MN183282">
    <property type="protein sequence ID" value="QED11735.1"/>
    <property type="molecule type" value="Genomic_DNA"/>
</dbReference>
<organism evidence="1 2">
    <name type="scientific">Arthrobacter phage Qui</name>
    <dbReference type="NCBI Taxonomy" id="2603260"/>
    <lineage>
        <taxon>Viruses</taxon>
        <taxon>Duplodnaviria</taxon>
        <taxon>Heunggongvirae</taxon>
        <taxon>Uroviricota</taxon>
        <taxon>Caudoviricetes</taxon>
        <taxon>Quivirus</taxon>
        <taxon>Quivirus qui</taxon>
    </lineage>
</organism>